<comment type="caution">
    <text evidence="1">The sequence shown here is derived from an EMBL/GenBank/DDBJ whole genome shotgun (WGS) entry which is preliminary data.</text>
</comment>
<feature type="non-terminal residue" evidence="1">
    <location>
        <position position="1"/>
    </location>
</feature>
<protein>
    <submittedName>
        <fullName evidence="1">Uncharacterized protein</fullName>
    </submittedName>
</protein>
<accession>A0AAN5CLV1</accession>
<evidence type="ECO:0000313" key="1">
    <source>
        <dbReference type="EMBL" id="GMR46836.1"/>
    </source>
</evidence>
<dbReference type="Proteomes" id="UP001328107">
    <property type="component" value="Unassembled WGS sequence"/>
</dbReference>
<dbReference type="EMBL" id="BTRK01000004">
    <property type="protein sequence ID" value="GMR46836.1"/>
    <property type="molecule type" value="Genomic_DNA"/>
</dbReference>
<reference evidence="2" key="1">
    <citation type="submission" date="2022-10" db="EMBL/GenBank/DDBJ databases">
        <title>Genome assembly of Pristionchus species.</title>
        <authorList>
            <person name="Yoshida K."/>
            <person name="Sommer R.J."/>
        </authorList>
    </citation>
    <scope>NUCLEOTIDE SEQUENCE [LARGE SCALE GENOMIC DNA]</scope>
    <source>
        <strain evidence="2">RS5460</strain>
    </source>
</reference>
<name>A0AAN5CLV1_9BILA</name>
<keyword evidence="2" id="KW-1185">Reference proteome</keyword>
<evidence type="ECO:0000313" key="2">
    <source>
        <dbReference type="Proteomes" id="UP001328107"/>
    </source>
</evidence>
<proteinExistence type="predicted"/>
<sequence>SSSSSSISPMQQISLPEQMSKPVCNPIITQSELAFSDFFRKEEAEMRQRSISDVSTASTSSCDSSNSMYVGAAVSSDKSDMAPLLMVSYLNSCIRKAKQSLLKRGISISTVDDRGRQVDFSCRPIDPIFKEA</sequence>
<gene>
    <name evidence="1" type="ORF">PMAYCL1PPCAC_17031</name>
</gene>
<feature type="non-terminal residue" evidence="1">
    <location>
        <position position="132"/>
    </location>
</feature>
<organism evidence="1 2">
    <name type="scientific">Pristionchus mayeri</name>
    <dbReference type="NCBI Taxonomy" id="1317129"/>
    <lineage>
        <taxon>Eukaryota</taxon>
        <taxon>Metazoa</taxon>
        <taxon>Ecdysozoa</taxon>
        <taxon>Nematoda</taxon>
        <taxon>Chromadorea</taxon>
        <taxon>Rhabditida</taxon>
        <taxon>Rhabditina</taxon>
        <taxon>Diplogasteromorpha</taxon>
        <taxon>Diplogasteroidea</taxon>
        <taxon>Neodiplogasteridae</taxon>
        <taxon>Pristionchus</taxon>
    </lineage>
</organism>
<dbReference type="AlphaFoldDB" id="A0AAN5CLV1"/>